<dbReference type="PANTHER" id="PTHR18964:SF149">
    <property type="entry name" value="BIFUNCTIONAL UDP-N-ACETYLGLUCOSAMINE 2-EPIMERASE_N-ACETYLMANNOSAMINE KINASE"/>
    <property type="match status" value="1"/>
</dbReference>
<dbReference type="OrthoDB" id="9795247at2"/>
<proteinExistence type="inferred from homology"/>
<dbReference type="AlphaFoldDB" id="A0A518B275"/>
<reference evidence="2 3" key="1">
    <citation type="submission" date="2019-02" db="EMBL/GenBank/DDBJ databases">
        <title>Deep-cultivation of Planctomycetes and their phenomic and genomic characterization uncovers novel biology.</title>
        <authorList>
            <person name="Wiegand S."/>
            <person name="Jogler M."/>
            <person name="Boedeker C."/>
            <person name="Pinto D."/>
            <person name="Vollmers J."/>
            <person name="Rivas-Marin E."/>
            <person name="Kohn T."/>
            <person name="Peeters S.H."/>
            <person name="Heuer A."/>
            <person name="Rast P."/>
            <person name="Oberbeckmann S."/>
            <person name="Bunk B."/>
            <person name="Jeske O."/>
            <person name="Meyerdierks A."/>
            <person name="Storesund J.E."/>
            <person name="Kallscheuer N."/>
            <person name="Luecker S."/>
            <person name="Lage O.M."/>
            <person name="Pohl T."/>
            <person name="Merkel B.J."/>
            <person name="Hornburger P."/>
            <person name="Mueller R.-W."/>
            <person name="Bruemmer F."/>
            <person name="Labrenz M."/>
            <person name="Spormann A.M."/>
            <person name="Op den Camp H."/>
            <person name="Overmann J."/>
            <person name="Amann R."/>
            <person name="Jetten M.S.M."/>
            <person name="Mascher T."/>
            <person name="Medema M.H."/>
            <person name="Devos D.P."/>
            <person name="Kaster A.-K."/>
            <person name="Ovreas L."/>
            <person name="Rohde M."/>
            <person name="Galperin M.Y."/>
            <person name="Jogler C."/>
        </authorList>
    </citation>
    <scope>NUCLEOTIDE SEQUENCE [LARGE SCALE GENOMIC DNA]</scope>
    <source>
        <strain evidence="2 3">Pan216</strain>
    </source>
</reference>
<dbReference type="Gene3D" id="3.30.420.40">
    <property type="match status" value="2"/>
</dbReference>
<organism evidence="2 3">
    <name type="scientific">Kolteria novifilia</name>
    <dbReference type="NCBI Taxonomy" id="2527975"/>
    <lineage>
        <taxon>Bacteria</taxon>
        <taxon>Pseudomonadati</taxon>
        <taxon>Planctomycetota</taxon>
        <taxon>Planctomycetia</taxon>
        <taxon>Kolteriales</taxon>
        <taxon>Kolteriaceae</taxon>
        <taxon>Kolteria</taxon>
    </lineage>
</organism>
<dbReference type="Pfam" id="PF00480">
    <property type="entry name" value="ROK"/>
    <property type="match status" value="1"/>
</dbReference>
<name>A0A518B275_9BACT</name>
<dbReference type="KEGG" id="knv:Pan216_19440"/>
<comment type="similarity">
    <text evidence="1">Belongs to the ROK (NagC/XylR) family.</text>
</comment>
<dbReference type="InterPro" id="IPR043129">
    <property type="entry name" value="ATPase_NBD"/>
</dbReference>
<protein>
    <submittedName>
        <fullName evidence="2">Glucokinase</fullName>
        <ecNumber evidence="2">2.7.1.2</ecNumber>
    </submittedName>
</protein>
<accession>A0A518B275</accession>
<dbReference type="InterPro" id="IPR000600">
    <property type="entry name" value="ROK"/>
</dbReference>
<dbReference type="EC" id="2.7.1.2" evidence="2"/>
<evidence type="ECO:0000256" key="1">
    <source>
        <dbReference type="ARBA" id="ARBA00006479"/>
    </source>
</evidence>
<dbReference type="PANTHER" id="PTHR18964">
    <property type="entry name" value="ROK (REPRESSOR, ORF, KINASE) FAMILY"/>
    <property type="match status" value="1"/>
</dbReference>
<dbReference type="Proteomes" id="UP000317093">
    <property type="component" value="Chromosome"/>
</dbReference>
<dbReference type="SUPFAM" id="SSF53067">
    <property type="entry name" value="Actin-like ATPase domain"/>
    <property type="match status" value="1"/>
</dbReference>
<keyword evidence="2" id="KW-0808">Transferase</keyword>
<sequence length="330" mass="34347">MAGEAIRPFYLGIDIRGASAHAGVVDDTGKAIGSVANPTHAERGSEQGVLQICRTAREAVMASALTLDDIEAVGICCRGPLDLTEQILLSPPNLPGWLNLPLPQLVGEQLGVRAVLQNDANAVAFAEHWVGAGQGANSLALFTLGSSIGCGILLRGQLLEGAHSHAGEAGHLRIALEQPRRNTTGLFGSLEAYASATAMVDRTREALVAGESSELLDATDRGEKLTAAFIFERATAGDALCERIVDETAFYLAVGAVNVMHLVDPEVVLFSGAMTDAGPGFLEKIRSCVRENALPILADATRIDYASLGSDAGFIGAAGCARKIFATSPS</sequence>
<dbReference type="GO" id="GO:0004340">
    <property type="term" value="F:glucokinase activity"/>
    <property type="evidence" value="ECO:0007669"/>
    <property type="project" value="UniProtKB-EC"/>
</dbReference>
<evidence type="ECO:0000313" key="2">
    <source>
        <dbReference type="EMBL" id="QDU61090.1"/>
    </source>
</evidence>
<dbReference type="RefSeq" id="WP_145257728.1">
    <property type="nucleotide sequence ID" value="NZ_CP036279.1"/>
</dbReference>
<keyword evidence="3" id="KW-1185">Reference proteome</keyword>
<dbReference type="EMBL" id="CP036279">
    <property type="protein sequence ID" value="QDU61090.1"/>
    <property type="molecule type" value="Genomic_DNA"/>
</dbReference>
<gene>
    <name evidence="2" type="primary">glcK_1</name>
    <name evidence="2" type="ORF">Pan216_19440</name>
</gene>
<evidence type="ECO:0000313" key="3">
    <source>
        <dbReference type="Proteomes" id="UP000317093"/>
    </source>
</evidence>
<keyword evidence="2" id="KW-0418">Kinase</keyword>